<reference evidence="2 3" key="1">
    <citation type="submission" date="2018-05" db="EMBL/GenBank/DDBJ databases">
        <title>A metagenomic window into the 2 km-deep terrestrial subsurface aquifer revealed taxonomically and functionally diverse microbial community comprising novel uncultured bacterial lineages.</title>
        <authorList>
            <person name="Kadnikov V.V."/>
            <person name="Mardanov A.V."/>
            <person name="Beletsky A.V."/>
            <person name="Banks D."/>
            <person name="Pimenov N.V."/>
            <person name="Frank Y.A."/>
            <person name="Karnachuk O.V."/>
            <person name="Ravin N.V."/>
        </authorList>
    </citation>
    <scope>NUCLEOTIDE SEQUENCE [LARGE SCALE GENOMIC DNA]</scope>
    <source>
        <strain evidence="2">BY5</strain>
    </source>
</reference>
<dbReference type="Proteomes" id="UP000252355">
    <property type="component" value="Unassembled WGS sequence"/>
</dbReference>
<dbReference type="InterPro" id="IPR011990">
    <property type="entry name" value="TPR-like_helical_dom_sf"/>
</dbReference>
<evidence type="ECO:0000256" key="1">
    <source>
        <dbReference type="PROSITE-ProRule" id="PRU00339"/>
    </source>
</evidence>
<proteinExistence type="predicted"/>
<dbReference type="Gene3D" id="1.25.40.10">
    <property type="entry name" value="Tetratricopeptide repeat domain"/>
    <property type="match status" value="1"/>
</dbReference>
<keyword evidence="1" id="KW-0802">TPR repeat</keyword>
<protein>
    <submittedName>
        <fullName evidence="2">Uncharacterized protein</fullName>
    </submittedName>
</protein>
<dbReference type="AlphaFoldDB" id="A0A367ZMZ1"/>
<evidence type="ECO:0000313" key="2">
    <source>
        <dbReference type="EMBL" id="RCK79396.1"/>
    </source>
</evidence>
<organism evidence="2 3">
    <name type="scientific">Candidatus Ozemobacter sibiricus</name>
    <dbReference type="NCBI Taxonomy" id="2268124"/>
    <lineage>
        <taxon>Bacteria</taxon>
        <taxon>Candidatus Ozemobacteria</taxon>
        <taxon>Candidatus Ozemobacterales</taxon>
        <taxon>Candidatus Ozemobacteraceae</taxon>
        <taxon>Candidatus Ozemobacter</taxon>
    </lineage>
</organism>
<accession>A0A367ZMZ1</accession>
<name>A0A367ZMZ1_9BACT</name>
<comment type="caution">
    <text evidence="2">The sequence shown here is derived from an EMBL/GenBank/DDBJ whole genome shotgun (WGS) entry which is preliminary data.</text>
</comment>
<dbReference type="InterPro" id="IPR019734">
    <property type="entry name" value="TPR_rpt"/>
</dbReference>
<sequence>MEKNEGLSIQLAQRVDQMPPDAQGAWRDLVRALEAGHDKRVELALKKATATDVFTMPTPEQAVPVAQFLFLAVRETYARPHTGQFELYTTLLPAFTEFLCRQARHPDLKDHPKLLLTLGDQFALAFHDPAQGRTVAYDNFYEFQMQNVRDFLASPGFKGWRAQPGTDEFLKAIVGRWLVHLGNFARNRREKPFLNLLDTALLLLRTVPELLPQFQPIVLVLPGAKKTFHYLYAEGEDAIAKLLGRAKAASNAELQAVIREWIDLYTIGALPEVPRTGEMEESPDLTVPFVYRSLLEEVLGDGVISAEEEWVVKNMRDFVEISNERYQKIFDQVQEARSLGKLPVLDRDFSPRAFLHRILTKTVEDGVITNDEKALIGQVANALLLDQATLAEVFAQVKEEFKARGGPPPTVGRDLEKLHDLVRYTAMEERIRSVLVSDRGMKIYHKAGKMLAQLRQEAKQRAPDRAAELLGQWPVVCFFFEPQVYLYPVIMLFIESPNVHPARLAFKGGRIDVEFLEEVASRKGEDVWVADRPLIRFVNEGFEAEIPVKGVLVGDSLQNFIEGCREETHGRYAIMIMHHSRMASILALQKAGDLDFSGTFAEARRLLASARHQEAITLLSALRQRSPAMHEIAYWLGVAHEQMLARLPDQTELRARALAFYRQELALNPASDKAMRAIGRLLAEEGQVDEAVTWLRRACEAAPASILNLVTLVEISFKRDLAAGHHLDAPPDYILKTLGEAFHLHPTHPRVRRLVDEFSVRFGLDLAAHFRGQPVATLYQ</sequence>
<evidence type="ECO:0000313" key="3">
    <source>
        <dbReference type="Proteomes" id="UP000252355"/>
    </source>
</evidence>
<dbReference type="SUPFAM" id="SSF48452">
    <property type="entry name" value="TPR-like"/>
    <property type="match status" value="1"/>
</dbReference>
<dbReference type="EMBL" id="QOQW01000013">
    <property type="protein sequence ID" value="RCK79396.1"/>
    <property type="molecule type" value="Genomic_DNA"/>
</dbReference>
<feature type="repeat" description="TPR" evidence="1">
    <location>
        <begin position="672"/>
        <end position="705"/>
    </location>
</feature>
<gene>
    <name evidence="2" type="ORF">OZSIB_0036</name>
</gene>
<dbReference type="PROSITE" id="PS50005">
    <property type="entry name" value="TPR"/>
    <property type="match status" value="1"/>
</dbReference>